<keyword evidence="2" id="KW-0472">Membrane</keyword>
<feature type="compositionally biased region" description="Low complexity" evidence="1">
    <location>
        <begin position="812"/>
        <end position="821"/>
    </location>
</feature>
<feature type="transmembrane region" description="Helical" evidence="2">
    <location>
        <begin position="332"/>
        <end position="349"/>
    </location>
</feature>
<feature type="transmembrane region" description="Helical" evidence="2">
    <location>
        <begin position="370"/>
        <end position="393"/>
    </location>
</feature>
<evidence type="ECO:0000256" key="2">
    <source>
        <dbReference type="SAM" id="Phobius"/>
    </source>
</evidence>
<evidence type="ECO:0000256" key="1">
    <source>
        <dbReference type="SAM" id="MobiDB-lite"/>
    </source>
</evidence>
<feature type="transmembrane region" description="Helical" evidence="2">
    <location>
        <begin position="267"/>
        <end position="287"/>
    </location>
</feature>
<reference evidence="5" key="1">
    <citation type="submission" date="2021-02" db="EMBL/GenBank/DDBJ databases">
        <authorList>
            <person name="Dougan E. K."/>
            <person name="Rhodes N."/>
            <person name="Thang M."/>
            <person name="Chan C."/>
        </authorList>
    </citation>
    <scope>NUCLEOTIDE SEQUENCE</scope>
</reference>
<feature type="transmembrane region" description="Helical" evidence="2">
    <location>
        <begin position="871"/>
        <end position="890"/>
    </location>
</feature>
<feature type="domain" description="GPR180/TMEM145 transmembrane" evidence="4">
    <location>
        <begin position="204"/>
        <end position="413"/>
    </location>
</feature>
<feature type="region of interest" description="Disordered" evidence="1">
    <location>
        <begin position="802"/>
        <end position="828"/>
    </location>
</feature>
<accession>A0A812QU40</accession>
<evidence type="ECO:0000256" key="3">
    <source>
        <dbReference type="SAM" id="SignalP"/>
    </source>
</evidence>
<dbReference type="GO" id="GO:0019236">
    <property type="term" value="P:response to pheromone"/>
    <property type="evidence" value="ECO:0007669"/>
    <property type="project" value="InterPro"/>
</dbReference>
<evidence type="ECO:0000313" key="6">
    <source>
        <dbReference type="Proteomes" id="UP000601435"/>
    </source>
</evidence>
<feature type="transmembrane region" description="Helical" evidence="2">
    <location>
        <begin position="668"/>
        <end position="690"/>
    </location>
</feature>
<evidence type="ECO:0000313" key="5">
    <source>
        <dbReference type="EMBL" id="CAE7403736.1"/>
    </source>
</evidence>
<dbReference type="PANTHER" id="PTHR23252">
    <property type="entry name" value="INTIMAL THICKNESS RECEPTOR-RELATED"/>
    <property type="match status" value="1"/>
</dbReference>
<feature type="transmembrane region" description="Helical" evidence="2">
    <location>
        <begin position="399"/>
        <end position="421"/>
    </location>
</feature>
<name>A0A812QU40_9DINO</name>
<feature type="chain" id="PRO_5032915320" evidence="3">
    <location>
        <begin position="33"/>
        <end position="1466"/>
    </location>
</feature>
<dbReference type="PANTHER" id="PTHR23252:SF24">
    <property type="entry name" value="TRANSMEMBRANE PROTEIN 145"/>
    <property type="match status" value="1"/>
</dbReference>
<dbReference type="Pfam" id="PF10192">
    <property type="entry name" value="GPR180-TMEM145_TM"/>
    <property type="match status" value="1"/>
</dbReference>
<dbReference type="GO" id="GO:0007186">
    <property type="term" value="P:G protein-coupled receptor signaling pathway"/>
    <property type="evidence" value="ECO:0007669"/>
    <property type="project" value="InterPro"/>
</dbReference>
<keyword evidence="2" id="KW-0812">Transmembrane</keyword>
<dbReference type="OrthoDB" id="45670at2759"/>
<feature type="signal peptide" evidence="3">
    <location>
        <begin position="1"/>
        <end position="32"/>
    </location>
</feature>
<gene>
    <name evidence="5" type="primary">gpr180</name>
    <name evidence="5" type="ORF">SNEC2469_LOCUS11061</name>
</gene>
<dbReference type="InterPro" id="IPR019336">
    <property type="entry name" value="GPR180/TMEM145_TM"/>
</dbReference>
<evidence type="ECO:0000259" key="4">
    <source>
        <dbReference type="Pfam" id="PF10192"/>
    </source>
</evidence>
<dbReference type="EMBL" id="CAJNJA010017575">
    <property type="protein sequence ID" value="CAE7403736.1"/>
    <property type="molecule type" value="Genomic_DNA"/>
</dbReference>
<feature type="transmembrane region" description="Helical" evidence="2">
    <location>
        <begin position="539"/>
        <end position="562"/>
    </location>
</feature>
<dbReference type="Proteomes" id="UP000601435">
    <property type="component" value="Unassembled WGS sequence"/>
</dbReference>
<comment type="caution">
    <text evidence="5">The sequence shown here is derived from an EMBL/GenBank/DDBJ whole genome shotgun (WGS) entry which is preliminary data.</text>
</comment>
<feature type="transmembrane region" description="Helical" evidence="2">
    <location>
        <begin position="910"/>
        <end position="929"/>
    </location>
</feature>
<feature type="transmembrane region" description="Helical" evidence="2">
    <location>
        <begin position="190"/>
        <end position="211"/>
    </location>
</feature>
<feature type="transmembrane region" description="Helical" evidence="2">
    <location>
        <begin position="1303"/>
        <end position="1321"/>
    </location>
</feature>
<feature type="transmembrane region" description="Helical" evidence="2">
    <location>
        <begin position="1166"/>
        <end position="1184"/>
    </location>
</feature>
<dbReference type="InterPro" id="IPR047831">
    <property type="entry name" value="GPR180/TMEM145"/>
</dbReference>
<feature type="transmembrane region" description="Helical" evidence="2">
    <location>
        <begin position="299"/>
        <end position="320"/>
    </location>
</feature>
<feature type="transmembrane region" description="Helical" evidence="2">
    <location>
        <begin position="1432"/>
        <end position="1454"/>
    </location>
</feature>
<feature type="transmembrane region" description="Helical" evidence="2">
    <location>
        <begin position="696"/>
        <end position="720"/>
    </location>
</feature>
<feature type="transmembrane region" description="Helical" evidence="2">
    <location>
        <begin position="1204"/>
        <end position="1231"/>
    </location>
</feature>
<organism evidence="5 6">
    <name type="scientific">Symbiodinium necroappetens</name>
    <dbReference type="NCBI Taxonomy" id="1628268"/>
    <lineage>
        <taxon>Eukaryota</taxon>
        <taxon>Sar</taxon>
        <taxon>Alveolata</taxon>
        <taxon>Dinophyceae</taxon>
        <taxon>Suessiales</taxon>
        <taxon>Symbiodiniaceae</taxon>
        <taxon>Symbiodinium</taxon>
    </lineage>
</organism>
<keyword evidence="6" id="KW-1185">Reference proteome</keyword>
<keyword evidence="3" id="KW-0732">Signal</keyword>
<protein>
    <submittedName>
        <fullName evidence="5">Gpr180 protein</fullName>
    </submittedName>
</protein>
<feature type="transmembrane region" description="Helical" evidence="2">
    <location>
        <begin position="1333"/>
        <end position="1355"/>
    </location>
</feature>
<sequence length="1466" mass="165003">MAATMHRLIMSARTQRSLLLGVLVMRFMCAECKVQAGTLTFGGAAAEEQEQWRFLGKFGYAIGTGRYEIRLRLHNILHEDQVLPRPDLEIFLDEDWPKQGRFSACKRAEDVPARKTHGMLVPGQHGEWGPWEVGMLYQTIRPHIWYFALSDCPDQLARGMPGDRSFSYTVDYEVRWRQFDDSELSLEMRYMPTATVLVLLMLSAMACWFVARSRALRQSLGRLHPVVRGLLFAVSLHWASQALHLVHLLTYKKNGQGLPMADGLAEVLFMLSQVASASLLIAIAQGYTLIRSKLSEVELLVPVVTVITLLHVALVAMGKLQAEDFKYHENEGLVGWILLTARLSLFAWFRSGIQRLRSAGGIKLQNFLQIFEIAGSAYFLAFPTIFVLVQVLAPYLQHPILQTTLLAVQTASWLWLADLFLKRGSYFEVGSPCWVSEDVTYRNALLSESCKGALPGSSASQLSHGWGSRYQVVTEKREEPAWEGSVNLKSKYAEEARIDIFVVDSRIAHLEDIHQQKQCSFEGSWQNFSERGQGRHHRVLSFTASATGFFLMVQLLLAGVVLRRFFLFVDTGKLLSRVIVFKFFVQDFPQQMCIAAYLYAWYAENGLRCQMCLFHPSHCDDQHPLHSTNLLVCLFTLLSAVANQLLLQARLKPGYDSEDECVLCFFRFVMLSVSILPFSTAMCMLSAIMLHLKSPLIYFMLGVPTVLGWGAITCACASAFRHLARAPRHAGGAEDLGHLDVDSKSSGQFLLVSLPQWTRMAANGILFPGGCAQCTCSEEQNEIHAVEGQAIEIANAVVSVPSGDRSERSEGAPEPAEQPPANSDEPNVVCPEDGDFRESAMDFHKDLNNWVTEVSEVFHYRVFFIELVGQLLYSIFGPLSYPVLLMLYRGKTGLKNRGFWIFSKIDASTISQFVTWACLFAALIAMYFFDDKNEVTLIEKKLTIIGLLMRNAPVATKYAYTSTPTWSELNTTFVDAKYRRYMNLLTGWLRIPAENFDLQAEVAFVTIVGSRKQRSQTLLKFLPWPRSEHELFVLRERVDVTSKTMFYAPTGRILREKTRLRKAEQQQILQFEDEEEGSPNDVFTSKSRPAAQLDGNFMSGLVNAESSRQLPPDDTIPQPGLIDEHKDHDTDIFRAAAAGQEVPIQDLFLYMLRGVMRSERAVIPPLFRPLALFTTCLVLLPSLLRALKSDGYGWTGMFGTGVGARIAIIGMFPSAFGCFLSSSIFMVTGAIDIWRRRALMRSCAAMLTVQREFRRHCPAEVDMLPILDLSDVKTIVGWRKLRQLCNEWGKFYHVRIRAFTAQFFFLMLVVVGDLIAGMLLYPDYTEISGVDVTSMTVSGGICALLICGIVLMVFLGNEVNAAVDRHVYLLYRQRSLMLAMRFDDPRFRSKKCESRPPEAAKLAECTELIGGVCEELDFEGKVRPLTLFGLRLGWSLLSALNFIPLGIATTVFSFCSAEETKARCEF</sequence>
<keyword evidence="2" id="KW-1133">Transmembrane helix</keyword>
<feature type="transmembrane region" description="Helical" evidence="2">
    <location>
        <begin position="628"/>
        <end position="647"/>
    </location>
</feature>
<feature type="transmembrane region" description="Helical" evidence="2">
    <location>
        <begin position="223"/>
        <end position="247"/>
    </location>
</feature>
<proteinExistence type="predicted"/>